<feature type="transmembrane region" description="Helical" evidence="1">
    <location>
        <begin position="20"/>
        <end position="42"/>
    </location>
</feature>
<evidence type="ECO:0000313" key="2">
    <source>
        <dbReference type="EMBL" id="SNQ58976.1"/>
    </source>
</evidence>
<evidence type="ECO:0000256" key="1">
    <source>
        <dbReference type="SAM" id="Phobius"/>
    </source>
</evidence>
<feature type="transmembrane region" description="Helical" evidence="1">
    <location>
        <begin position="276"/>
        <end position="299"/>
    </location>
</feature>
<evidence type="ECO:0000313" key="3">
    <source>
        <dbReference type="Proteomes" id="UP000218615"/>
    </source>
</evidence>
<dbReference type="GO" id="GO:0140359">
    <property type="term" value="F:ABC-type transporter activity"/>
    <property type="evidence" value="ECO:0007669"/>
    <property type="project" value="InterPro"/>
</dbReference>
<name>A0A284VI88_9EURY</name>
<keyword evidence="1" id="KW-1133">Transmembrane helix</keyword>
<feature type="transmembrane region" description="Helical" evidence="1">
    <location>
        <begin position="118"/>
        <end position="144"/>
    </location>
</feature>
<reference evidence="3" key="1">
    <citation type="submission" date="2017-06" db="EMBL/GenBank/DDBJ databases">
        <authorList>
            <person name="Cremers G."/>
        </authorList>
    </citation>
    <scope>NUCLEOTIDE SEQUENCE [LARGE SCALE GENOMIC DNA]</scope>
</reference>
<keyword evidence="1" id="KW-0812">Transmembrane</keyword>
<feature type="transmembrane region" description="Helical" evidence="1">
    <location>
        <begin position="156"/>
        <end position="181"/>
    </location>
</feature>
<evidence type="ECO:0008006" key="4">
    <source>
        <dbReference type="Google" id="ProtNLM"/>
    </source>
</evidence>
<keyword evidence="3" id="KW-1185">Reference proteome</keyword>
<organism evidence="2 3">
    <name type="scientific">Candidatus Methanoperedens nitratireducens</name>
    <dbReference type="NCBI Taxonomy" id="1392998"/>
    <lineage>
        <taxon>Archaea</taxon>
        <taxon>Methanobacteriati</taxon>
        <taxon>Methanobacteriota</taxon>
        <taxon>Stenosarchaea group</taxon>
        <taxon>Methanomicrobia</taxon>
        <taxon>Methanosarcinales</taxon>
        <taxon>ANME-2 cluster</taxon>
        <taxon>Candidatus Methanoperedentaceae</taxon>
        <taxon>Candidatus Methanoperedens</taxon>
    </lineage>
</organism>
<sequence>MDKNFRNVITIAQKEFADNLWSPVFLALLVTFTLVIFVFSYQQGLMQILAKEGIGRMGESTSVLMLGLKGLAGIMTWFAPLIGIALSFDAVIKEQKSGSLNVLLTHPVFRDTVILGKLLGSMLTLFLVLFVSSAVSVGTLLFLLGGAVSTLELTRIALYILFTFLYTLVFLGIGVILSIVVKDAADSLIYNVVIWLGLSIVFTVIVIALFLLTGQTLTDGNGWGVIAKISNISPMHHYAEVITGKTNLAWGGPGIESNIKGILDTRFTLSQWFSEFWMNLTVLIVTPIILLIIAFIAFLRKDIST</sequence>
<dbReference type="PANTHER" id="PTHR43471:SF14">
    <property type="entry name" value="ABC-2 TYPE TRANSPORT SYSTEM PERMEASE PROTEIN"/>
    <property type="match status" value="1"/>
</dbReference>
<dbReference type="OrthoDB" id="86287at2157"/>
<dbReference type="AlphaFoldDB" id="A0A284VI88"/>
<dbReference type="Proteomes" id="UP000218615">
    <property type="component" value="Unassembled WGS sequence"/>
</dbReference>
<protein>
    <recommendedName>
        <fullName evidence="4">ABC-type transport system involved in multi-copper enzyme maturation, permease component</fullName>
    </recommendedName>
</protein>
<feature type="transmembrane region" description="Helical" evidence="1">
    <location>
        <begin position="188"/>
        <end position="212"/>
    </location>
</feature>
<dbReference type="RefSeq" id="WP_096203386.1">
    <property type="nucleotide sequence ID" value="NZ_FZMP01000005.1"/>
</dbReference>
<gene>
    <name evidence="2" type="ORF">MNV_1020010</name>
</gene>
<keyword evidence="1" id="KW-0472">Membrane</keyword>
<proteinExistence type="predicted"/>
<dbReference type="Pfam" id="PF12679">
    <property type="entry name" value="ABC2_membrane_2"/>
    <property type="match status" value="1"/>
</dbReference>
<dbReference type="GO" id="GO:0005886">
    <property type="term" value="C:plasma membrane"/>
    <property type="evidence" value="ECO:0007669"/>
    <property type="project" value="UniProtKB-SubCell"/>
</dbReference>
<dbReference type="EMBL" id="FZMP01000005">
    <property type="protein sequence ID" value="SNQ58976.1"/>
    <property type="molecule type" value="Genomic_DNA"/>
</dbReference>
<accession>A0A284VI88</accession>
<dbReference type="PANTHER" id="PTHR43471">
    <property type="entry name" value="ABC TRANSPORTER PERMEASE"/>
    <property type="match status" value="1"/>
</dbReference>
<feature type="transmembrane region" description="Helical" evidence="1">
    <location>
        <begin position="62"/>
        <end position="86"/>
    </location>
</feature>